<organism evidence="2 3">
    <name type="scientific">Ancylostoma ceylanicum</name>
    <dbReference type="NCBI Taxonomy" id="53326"/>
    <lineage>
        <taxon>Eukaryota</taxon>
        <taxon>Metazoa</taxon>
        <taxon>Ecdysozoa</taxon>
        <taxon>Nematoda</taxon>
        <taxon>Chromadorea</taxon>
        <taxon>Rhabditida</taxon>
        <taxon>Rhabditina</taxon>
        <taxon>Rhabditomorpha</taxon>
        <taxon>Strongyloidea</taxon>
        <taxon>Ancylostomatidae</taxon>
        <taxon>Ancylostomatinae</taxon>
        <taxon>Ancylostoma</taxon>
    </lineage>
</organism>
<reference evidence="3" key="1">
    <citation type="journal article" date="2015" name="Nat. Genet.">
        <title>The genome and transcriptome of the zoonotic hookworm Ancylostoma ceylanicum identify infection-specific gene families.</title>
        <authorList>
            <person name="Schwarz E.M."/>
            <person name="Hu Y."/>
            <person name="Antoshechkin I."/>
            <person name="Miller M.M."/>
            <person name="Sternberg P.W."/>
            <person name="Aroian R.V."/>
        </authorList>
    </citation>
    <scope>NUCLEOTIDE SEQUENCE</scope>
    <source>
        <strain evidence="3">HY135</strain>
    </source>
</reference>
<comment type="caution">
    <text evidence="2">The sequence shown here is derived from an EMBL/GenBank/DDBJ whole genome shotgun (WGS) entry which is preliminary data.</text>
</comment>
<evidence type="ECO:0000313" key="3">
    <source>
        <dbReference type="Proteomes" id="UP000024635"/>
    </source>
</evidence>
<feature type="compositionally biased region" description="Low complexity" evidence="1">
    <location>
        <begin position="63"/>
        <end position="72"/>
    </location>
</feature>
<name>A0A016VHS6_9BILA</name>
<accession>A0A016VHS6</accession>
<evidence type="ECO:0000313" key="2">
    <source>
        <dbReference type="EMBL" id="EYC26970.1"/>
    </source>
</evidence>
<gene>
    <name evidence="2" type="primary">Acey_s0009.g454</name>
    <name evidence="2" type="ORF">Y032_0009g454</name>
</gene>
<feature type="region of interest" description="Disordered" evidence="1">
    <location>
        <begin position="26"/>
        <end position="72"/>
    </location>
</feature>
<evidence type="ECO:0000256" key="1">
    <source>
        <dbReference type="SAM" id="MobiDB-lite"/>
    </source>
</evidence>
<feature type="compositionally biased region" description="Basic and acidic residues" evidence="1">
    <location>
        <begin position="47"/>
        <end position="61"/>
    </location>
</feature>
<sequence>MARCETSALNGRQLSEVRNFARNNPHIISPLVGSPSNRLRQPAKARQPADDCLRDGAREADAAEGVAATSPD</sequence>
<keyword evidence="3" id="KW-1185">Reference proteome</keyword>
<dbReference type="AlphaFoldDB" id="A0A016VHS6"/>
<dbReference type="Proteomes" id="UP000024635">
    <property type="component" value="Unassembled WGS sequence"/>
</dbReference>
<proteinExistence type="predicted"/>
<protein>
    <submittedName>
        <fullName evidence="2">Uncharacterized protein</fullName>
    </submittedName>
</protein>
<dbReference type="EMBL" id="JARK01001345">
    <property type="protein sequence ID" value="EYC26970.1"/>
    <property type="molecule type" value="Genomic_DNA"/>
</dbReference>